<dbReference type="Pfam" id="PF00633">
    <property type="entry name" value="HHH"/>
    <property type="match status" value="1"/>
</dbReference>
<dbReference type="PROSITE" id="PS01155">
    <property type="entry name" value="ENDONUCLEASE_III_2"/>
    <property type="match status" value="1"/>
</dbReference>
<dbReference type="InterPro" id="IPR000445">
    <property type="entry name" value="HhH_motif"/>
</dbReference>
<evidence type="ECO:0000256" key="1">
    <source>
        <dbReference type="ARBA" id="ARBA00008343"/>
    </source>
</evidence>
<evidence type="ECO:0000256" key="5">
    <source>
        <dbReference type="ARBA" id="ARBA00022801"/>
    </source>
</evidence>
<dbReference type="InterPro" id="IPR005759">
    <property type="entry name" value="Nth"/>
</dbReference>
<dbReference type="PIRSF" id="PIRSF001435">
    <property type="entry name" value="Nth"/>
    <property type="match status" value="1"/>
</dbReference>
<comment type="catalytic activity">
    <reaction evidence="10">
        <text>2'-deoxyribonucleotide-(2'-deoxyribose 5'-phosphate)-2'-deoxyribonucleotide-DNA = a 3'-end 2'-deoxyribonucleotide-(2,3-dehydro-2,3-deoxyribose 5'-phosphate)-DNA + a 5'-end 5'-phospho-2'-deoxyribonucleoside-DNA + H(+)</text>
        <dbReference type="Rhea" id="RHEA:66592"/>
        <dbReference type="Rhea" id="RHEA-COMP:13180"/>
        <dbReference type="Rhea" id="RHEA-COMP:16897"/>
        <dbReference type="Rhea" id="RHEA-COMP:17067"/>
        <dbReference type="ChEBI" id="CHEBI:15378"/>
        <dbReference type="ChEBI" id="CHEBI:136412"/>
        <dbReference type="ChEBI" id="CHEBI:157695"/>
        <dbReference type="ChEBI" id="CHEBI:167181"/>
        <dbReference type="EC" id="4.2.99.18"/>
    </reaction>
</comment>
<dbReference type="EMBL" id="JBDIME010000022">
    <property type="protein sequence ID" value="MEN2791944.1"/>
    <property type="molecule type" value="Genomic_DNA"/>
</dbReference>
<evidence type="ECO:0000259" key="11">
    <source>
        <dbReference type="SMART" id="SM00478"/>
    </source>
</evidence>
<feature type="binding site" evidence="10">
    <location>
        <position position="194"/>
    </location>
    <ligand>
        <name>[4Fe-4S] cluster</name>
        <dbReference type="ChEBI" id="CHEBI:49883"/>
    </ligand>
</feature>
<keyword evidence="3 10" id="KW-0479">Metal-binding</keyword>
<keyword evidence="2 10" id="KW-0004">4Fe-4S</keyword>
<evidence type="ECO:0000313" key="13">
    <source>
        <dbReference type="Proteomes" id="UP001419910"/>
    </source>
</evidence>
<dbReference type="InterPro" id="IPR003651">
    <property type="entry name" value="Endonuclease3_FeS-loop_motif"/>
</dbReference>
<dbReference type="Proteomes" id="UP001419910">
    <property type="component" value="Unassembled WGS sequence"/>
</dbReference>
<evidence type="ECO:0000313" key="12">
    <source>
        <dbReference type="EMBL" id="MEN2791944.1"/>
    </source>
</evidence>
<comment type="similarity">
    <text evidence="1 10">Belongs to the Nth/MutY family.</text>
</comment>
<feature type="binding site" evidence="10">
    <location>
        <position position="203"/>
    </location>
    <ligand>
        <name>[4Fe-4S] cluster</name>
        <dbReference type="ChEBI" id="CHEBI:49883"/>
    </ligand>
</feature>
<feature type="binding site" evidence="10">
    <location>
        <position position="187"/>
    </location>
    <ligand>
        <name>[4Fe-4S] cluster</name>
        <dbReference type="ChEBI" id="CHEBI:49883"/>
    </ligand>
</feature>
<dbReference type="PANTHER" id="PTHR10359:SF18">
    <property type="entry name" value="ENDONUCLEASE III"/>
    <property type="match status" value="1"/>
</dbReference>
<evidence type="ECO:0000256" key="2">
    <source>
        <dbReference type="ARBA" id="ARBA00022485"/>
    </source>
</evidence>
<dbReference type="Pfam" id="PF10576">
    <property type="entry name" value="EndIII_4Fe-2S"/>
    <property type="match status" value="1"/>
</dbReference>
<comment type="caution">
    <text evidence="12">The sequence shown here is derived from an EMBL/GenBank/DDBJ whole genome shotgun (WGS) entry which is preliminary data.</text>
</comment>
<dbReference type="SMART" id="SM00525">
    <property type="entry name" value="FES"/>
    <property type="match status" value="1"/>
</dbReference>
<evidence type="ECO:0000256" key="8">
    <source>
        <dbReference type="ARBA" id="ARBA00023204"/>
    </source>
</evidence>
<keyword evidence="4 10" id="KW-0227">DNA damage</keyword>
<dbReference type="PANTHER" id="PTHR10359">
    <property type="entry name" value="A/G-SPECIFIC ADENINE GLYCOSYLASE/ENDONUCLEASE III"/>
    <property type="match status" value="1"/>
</dbReference>
<comment type="cofactor">
    <cofactor evidence="10">
        <name>[4Fe-4S] cluster</name>
        <dbReference type="ChEBI" id="CHEBI:49883"/>
    </cofactor>
    <text evidence="10">Binds 1 [4Fe-4S] cluster.</text>
</comment>
<proteinExistence type="inferred from homology"/>
<keyword evidence="8 10" id="KW-0234">DNA repair</keyword>
<gene>
    <name evidence="10 12" type="primary">nth</name>
    <name evidence="12" type="ORF">ABC974_20115</name>
</gene>
<name>A0ABU9Y807_9SPHN</name>
<keyword evidence="12" id="KW-0255">Endonuclease</keyword>
<keyword evidence="12" id="KW-0540">Nuclease</keyword>
<keyword evidence="10" id="KW-0238">DNA-binding</keyword>
<dbReference type="InterPro" id="IPR003265">
    <property type="entry name" value="HhH-GPD_domain"/>
</dbReference>
<feature type="domain" description="HhH-GPD" evidence="11">
    <location>
        <begin position="38"/>
        <end position="185"/>
    </location>
</feature>
<organism evidence="12 13">
    <name type="scientific">Sphingomonas oligophenolica</name>
    <dbReference type="NCBI Taxonomy" id="301154"/>
    <lineage>
        <taxon>Bacteria</taxon>
        <taxon>Pseudomonadati</taxon>
        <taxon>Pseudomonadota</taxon>
        <taxon>Alphaproteobacteria</taxon>
        <taxon>Sphingomonadales</taxon>
        <taxon>Sphingomonadaceae</taxon>
        <taxon>Sphingomonas</taxon>
    </lineage>
</organism>
<keyword evidence="13" id="KW-1185">Reference proteome</keyword>
<keyword evidence="7 10" id="KW-0411">Iron-sulfur</keyword>
<evidence type="ECO:0000256" key="3">
    <source>
        <dbReference type="ARBA" id="ARBA00022723"/>
    </source>
</evidence>
<keyword evidence="5 10" id="KW-0378">Hydrolase</keyword>
<dbReference type="RefSeq" id="WP_343889877.1">
    <property type="nucleotide sequence ID" value="NZ_BAAAEH010000024.1"/>
</dbReference>
<dbReference type="GO" id="GO:0140078">
    <property type="term" value="F:class I DNA-(apurinic or apyrimidinic site) endonuclease activity"/>
    <property type="evidence" value="ECO:0007669"/>
    <property type="project" value="UniProtKB-EC"/>
</dbReference>
<dbReference type="InterPro" id="IPR004036">
    <property type="entry name" value="Endonuclease-III-like_CS2"/>
</dbReference>
<evidence type="ECO:0000256" key="4">
    <source>
        <dbReference type="ARBA" id="ARBA00022763"/>
    </source>
</evidence>
<feature type="binding site" evidence="10">
    <location>
        <position position="197"/>
    </location>
    <ligand>
        <name>[4Fe-4S] cluster</name>
        <dbReference type="ChEBI" id="CHEBI:49883"/>
    </ligand>
</feature>
<reference evidence="12 13" key="1">
    <citation type="submission" date="2024-05" db="EMBL/GenBank/DDBJ databases">
        <authorList>
            <person name="Liu Q."/>
            <person name="Xin Y.-H."/>
        </authorList>
    </citation>
    <scope>NUCLEOTIDE SEQUENCE [LARGE SCALE GENOMIC DNA]</scope>
    <source>
        <strain evidence="12 13">CGMCC 1.10181</strain>
    </source>
</reference>
<dbReference type="NCBIfam" id="TIGR01083">
    <property type="entry name" value="nth"/>
    <property type="match status" value="1"/>
</dbReference>
<dbReference type="SUPFAM" id="SSF48150">
    <property type="entry name" value="DNA-glycosylase"/>
    <property type="match status" value="1"/>
</dbReference>
<dbReference type="Pfam" id="PF00730">
    <property type="entry name" value="HhH-GPD"/>
    <property type="match status" value="1"/>
</dbReference>
<dbReference type="InterPro" id="IPR011257">
    <property type="entry name" value="DNA_glycosylase"/>
</dbReference>
<dbReference type="CDD" id="cd00056">
    <property type="entry name" value="ENDO3c"/>
    <property type="match status" value="1"/>
</dbReference>
<evidence type="ECO:0000256" key="7">
    <source>
        <dbReference type="ARBA" id="ARBA00023014"/>
    </source>
</evidence>
<dbReference type="Gene3D" id="1.10.1670.10">
    <property type="entry name" value="Helix-hairpin-Helix base-excision DNA repair enzymes (C-terminal)"/>
    <property type="match status" value="1"/>
</dbReference>
<sequence length="221" mass="24532">MKKADIVEFYARLAADNPHPETELNYTNPYTLLVAVALSAQSTDIGVNRATRLLFEEVDTPEKMVALGEEGLKRHIKTIGLFNTKAKNVIALSQKLIADYGGEVPRNRDALETLPGVGRKTANVVMNTAFGAETFAVDTHIFRVCNRTGLAPGKTVLAVELKLDKATPQPFRLHAHHWLILHGRYVCKARTPECWRCVVRDLCAFKPKTPAPRQRGSSEES</sequence>
<protein>
    <recommendedName>
        <fullName evidence="10">Endonuclease III</fullName>
        <ecNumber evidence="10">4.2.99.18</ecNumber>
    </recommendedName>
    <alternativeName>
        <fullName evidence="10">DNA-(apurinic or apyrimidinic site) lyase</fullName>
    </alternativeName>
</protein>
<comment type="function">
    <text evidence="10">DNA repair enzyme that has both DNA N-glycosylase activity and AP-lyase activity. The DNA N-glycosylase activity releases various damaged pyrimidines from DNA by cleaving the N-glycosidic bond, leaving an AP (apurinic/apyrimidinic) site. The AP-lyase activity cleaves the phosphodiester bond 3' to the AP site by a beta-elimination, leaving a 3'-terminal unsaturated sugar and a product with a terminal 5'-phosphate.</text>
</comment>
<keyword evidence="6 10" id="KW-0408">Iron</keyword>
<keyword evidence="9 10" id="KW-0326">Glycosidase</keyword>
<evidence type="ECO:0000256" key="10">
    <source>
        <dbReference type="HAMAP-Rule" id="MF_00942"/>
    </source>
</evidence>
<dbReference type="HAMAP" id="MF_00942">
    <property type="entry name" value="Nth"/>
    <property type="match status" value="1"/>
</dbReference>
<dbReference type="SMART" id="SM00478">
    <property type="entry name" value="ENDO3c"/>
    <property type="match status" value="1"/>
</dbReference>
<accession>A0ABU9Y807</accession>
<evidence type="ECO:0000256" key="9">
    <source>
        <dbReference type="ARBA" id="ARBA00023295"/>
    </source>
</evidence>
<dbReference type="InterPro" id="IPR023170">
    <property type="entry name" value="HhH_base_excis_C"/>
</dbReference>
<evidence type="ECO:0000256" key="6">
    <source>
        <dbReference type="ARBA" id="ARBA00023004"/>
    </source>
</evidence>
<dbReference type="Gene3D" id="1.10.340.30">
    <property type="entry name" value="Hypothetical protein, domain 2"/>
    <property type="match status" value="1"/>
</dbReference>
<keyword evidence="10 12" id="KW-0456">Lyase</keyword>
<dbReference type="EC" id="4.2.99.18" evidence="10"/>